<evidence type="ECO:0000256" key="4">
    <source>
        <dbReference type="ARBA" id="ARBA00022448"/>
    </source>
</evidence>
<evidence type="ECO:0000256" key="1">
    <source>
        <dbReference type="ARBA" id="ARBA00004443"/>
    </source>
</evidence>
<evidence type="ECO:0000313" key="11">
    <source>
        <dbReference type="EMBL" id="CAB0017478.1"/>
    </source>
</evidence>
<comment type="subcellular location">
    <subcellularLocation>
        <location evidence="1">Mitochondrion inner membrane</location>
        <topology evidence="1">Peripheral membrane protein</topology>
        <orientation evidence="1">Matrix side</orientation>
    </subcellularLocation>
</comment>
<dbReference type="Proteomes" id="UP000479000">
    <property type="component" value="Unassembled WGS sequence"/>
</dbReference>
<organism evidence="10 12">
    <name type="scientific">Nesidiocoris tenuis</name>
    <dbReference type="NCBI Taxonomy" id="355587"/>
    <lineage>
        <taxon>Eukaryota</taxon>
        <taxon>Metazoa</taxon>
        <taxon>Ecdysozoa</taxon>
        <taxon>Arthropoda</taxon>
        <taxon>Hexapoda</taxon>
        <taxon>Insecta</taxon>
        <taxon>Pterygota</taxon>
        <taxon>Neoptera</taxon>
        <taxon>Paraneoptera</taxon>
        <taxon>Hemiptera</taxon>
        <taxon>Heteroptera</taxon>
        <taxon>Panheteroptera</taxon>
        <taxon>Cimicomorpha</taxon>
        <taxon>Miridae</taxon>
        <taxon>Dicyphina</taxon>
        <taxon>Nesidiocoris</taxon>
    </lineage>
</organism>
<protein>
    <recommendedName>
        <fullName evidence="3">NADH dehydrogenase [ubiquinone] 1 beta subcomplex subunit 10</fullName>
    </recommendedName>
</protein>
<keyword evidence="4" id="KW-0813">Transport</keyword>
<keyword evidence="5" id="KW-0679">Respiratory chain</keyword>
<keyword evidence="12" id="KW-1185">Reference proteome</keyword>
<evidence type="ECO:0000256" key="2">
    <source>
        <dbReference type="ARBA" id="ARBA00008317"/>
    </source>
</evidence>
<evidence type="ECO:0000313" key="12">
    <source>
        <dbReference type="Proteomes" id="UP000479000"/>
    </source>
</evidence>
<dbReference type="InterPro" id="IPR019377">
    <property type="entry name" value="NADH_UbQ_OxRdtase_su10"/>
</dbReference>
<dbReference type="GO" id="GO:0045271">
    <property type="term" value="C:respiratory chain complex I"/>
    <property type="evidence" value="ECO:0007669"/>
    <property type="project" value="UniProtKB-ARBA"/>
</dbReference>
<evidence type="ECO:0000313" key="10">
    <source>
        <dbReference type="EMBL" id="CAB0017475.1"/>
    </source>
</evidence>
<reference evidence="10 12" key="1">
    <citation type="submission" date="2020-02" db="EMBL/GenBank/DDBJ databases">
        <authorList>
            <person name="Ferguson B K."/>
        </authorList>
    </citation>
    <scope>NUCLEOTIDE SEQUENCE [LARGE SCALE GENOMIC DNA]</scope>
</reference>
<evidence type="ECO:0000256" key="3">
    <source>
        <dbReference type="ARBA" id="ARBA00014109"/>
    </source>
</evidence>
<evidence type="ECO:0000256" key="9">
    <source>
        <dbReference type="ARBA" id="ARBA00023136"/>
    </source>
</evidence>
<evidence type="ECO:0000256" key="5">
    <source>
        <dbReference type="ARBA" id="ARBA00022660"/>
    </source>
</evidence>
<proteinExistence type="inferred from homology"/>
<dbReference type="PANTHER" id="PTHR13094:SF1">
    <property type="entry name" value="NADH DEHYDROGENASE [UBIQUINONE] 1 BETA SUBCOMPLEX SUBUNIT 10"/>
    <property type="match status" value="1"/>
</dbReference>
<dbReference type="OrthoDB" id="6017729at2759"/>
<evidence type="ECO:0000256" key="8">
    <source>
        <dbReference type="ARBA" id="ARBA00023128"/>
    </source>
</evidence>
<keyword evidence="9" id="KW-0472">Membrane</keyword>
<keyword evidence="6" id="KW-0999">Mitochondrion inner membrane</keyword>
<evidence type="ECO:0000256" key="6">
    <source>
        <dbReference type="ARBA" id="ARBA00022792"/>
    </source>
</evidence>
<dbReference type="Pfam" id="PF10249">
    <property type="entry name" value="NDUFB10"/>
    <property type="match status" value="1"/>
</dbReference>
<name>A0A6H5HMP0_9HEMI</name>
<sequence length="163" mass="19257">MSPQDDSHRSGFDTLTNTLFNAIDGPITWFRKRIVEPNRKDYNWYHRQYKRVPTIDQCYTDDPVCKFEANMQFKRDKMVDNEILNILRQRFEDCVTYEAPDHVAKCTPLKEILDNATTNWFIKYGDLGGYGNAETAFIKQMNRLVWERRHGPVGSKKLEIQSE</sequence>
<gene>
    <name evidence="10" type="ORF">NTEN_LOCUS21482</name>
    <name evidence="11" type="ORF">NTEN_LOCUS21485</name>
</gene>
<dbReference type="PANTHER" id="PTHR13094">
    <property type="entry name" value="NADH-UBIQUINONE OXIDOREDUCTASE PDSW SUBUNIT"/>
    <property type="match status" value="1"/>
</dbReference>
<comment type="similarity">
    <text evidence="2">Belongs to the complex I NDUFB10 subunit family.</text>
</comment>
<keyword evidence="7" id="KW-0249">Electron transport</keyword>
<accession>A0A6H5HMP0</accession>
<dbReference type="GO" id="GO:0005743">
    <property type="term" value="C:mitochondrial inner membrane"/>
    <property type="evidence" value="ECO:0007669"/>
    <property type="project" value="UniProtKB-SubCell"/>
</dbReference>
<keyword evidence="8" id="KW-0496">Mitochondrion</keyword>
<dbReference type="InterPro" id="IPR039993">
    <property type="entry name" value="NDUFB10"/>
</dbReference>
<dbReference type="AlphaFoldDB" id="A0A6H5HMP0"/>
<evidence type="ECO:0000256" key="7">
    <source>
        <dbReference type="ARBA" id="ARBA00022982"/>
    </source>
</evidence>
<dbReference type="EMBL" id="CADCXU010031488">
    <property type="protein sequence ID" value="CAB0017478.1"/>
    <property type="molecule type" value="Genomic_DNA"/>
</dbReference>
<dbReference type="EMBL" id="CADCXU010031487">
    <property type="protein sequence ID" value="CAB0017475.1"/>
    <property type="molecule type" value="Genomic_DNA"/>
</dbReference>